<proteinExistence type="predicted"/>
<feature type="region of interest" description="Disordered" evidence="19">
    <location>
        <begin position="921"/>
        <end position="946"/>
    </location>
</feature>
<evidence type="ECO:0000256" key="10">
    <source>
        <dbReference type="ARBA" id="ARBA00022842"/>
    </source>
</evidence>
<evidence type="ECO:0000256" key="9">
    <source>
        <dbReference type="ARBA" id="ARBA00022840"/>
    </source>
</evidence>
<dbReference type="InterPro" id="IPR036875">
    <property type="entry name" value="Znf_CCHC_sf"/>
</dbReference>
<keyword evidence="7" id="KW-0255">Endonuclease</keyword>
<feature type="compositionally biased region" description="Polar residues" evidence="19">
    <location>
        <begin position="873"/>
        <end position="885"/>
    </location>
</feature>
<evidence type="ECO:0000313" key="21">
    <source>
        <dbReference type="EMBL" id="GJT73825.1"/>
    </source>
</evidence>
<keyword evidence="6" id="KW-0547">Nucleotide-binding</keyword>
<dbReference type="PANTHER" id="PTHR42648:SF11">
    <property type="entry name" value="TRANSPOSON TY4-P GAG-POL POLYPROTEIN"/>
    <property type="match status" value="1"/>
</dbReference>
<comment type="caution">
    <text evidence="21">The sequence shown here is derived from an EMBL/GenBank/DDBJ whole genome shotgun (WGS) entry which is preliminary data.</text>
</comment>
<keyword evidence="22" id="KW-1185">Reference proteome</keyword>
<keyword evidence="13" id="KW-0808">Transferase</keyword>
<evidence type="ECO:0000256" key="12">
    <source>
        <dbReference type="ARBA" id="ARBA00022918"/>
    </source>
</evidence>
<evidence type="ECO:0000256" key="19">
    <source>
        <dbReference type="SAM" id="MobiDB-lite"/>
    </source>
</evidence>
<keyword evidence="15" id="KW-0233">DNA recombination</keyword>
<dbReference type="Gene3D" id="4.10.60.10">
    <property type="entry name" value="Zinc finger, CCHC-type"/>
    <property type="match status" value="1"/>
</dbReference>
<feature type="domain" description="CCHC-type" evidence="20">
    <location>
        <begin position="1868"/>
        <end position="1882"/>
    </location>
</feature>
<evidence type="ECO:0000256" key="13">
    <source>
        <dbReference type="ARBA" id="ARBA00022932"/>
    </source>
</evidence>
<evidence type="ECO:0000256" key="5">
    <source>
        <dbReference type="ARBA" id="ARBA00022723"/>
    </source>
</evidence>
<dbReference type="Gene3D" id="3.30.420.10">
    <property type="entry name" value="Ribonuclease H-like superfamily/Ribonuclease H"/>
    <property type="match status" value="1"/>
</dbReference>
<evidence type="ECO:0000256" key="8">
    <source>
        <dbReference type="ARBA" id="ARBA00022801"/>
    </source>
</evidence>
<feature type="domain" description="CCHC-type" evidence="20">
    <location>
        <begin position="777"/>
        <end position="791"/>
    </location>
</feature>
<keyword evidence="13" id="KW-0548">Nucleotidyltransferase</keyword>
<organism evidence="21 22">
    <name type="scientific">Tanacetum coccineum</name>
    <dbReference type="NCBI Taxonomy" id="301880"/>
    <lineage>
        <taxon>Eukaryota</taxon>
        <taxon>Viridiplantae</taxon>
        <taxon>Streptophyta</taxon>
        <taxon>Embryophyta</taxon>
        <taxon>Tracheophyta</taxon>
        <taxon>Spermatophyta</taxon>
        <taxon>Magnoliopsida</taxon>
        <taxon>eudicotyledons</taxon>
        <taxon>Gunneridae</taxon>
        <taxon>Pentapetalae</taxon>
        <taxon>asterids</taxon>
        <taxon>campanulids</taxon>
        <taxon>Asterales</taxon>
        <taxon>Asteraceae</taxon>
        <taxon>Asteroideae</taxon>
        <taxon>Anthemideae</taxon>
        <taxon>Anthemidinae</taxon>
        <taxon>Tanacetum</taxon>
    </lineage>
</organism>
<evidence type="ECO:0000256" key="17">
    <source>
        <dbReference type="PROSITE-ProRule" id="PRU00047"/>
    </source>
</evidence>
<dbReference type="InterPro" id="IPR001878">
    <property type="entry name" value="Znf_CCHC"/>
</dbReference>
<keyword evidence="14" id="KW-0917">Virion maturation</keyword>
<keyword evidence="5" id="KW-0479">Metal-binding</keyword>
<gene>
    <name evidence="21" type="ORF">Tco_1033111</name>
</gene>
<evidence type="ECO:0000256" key="16">
    <source>
        <dbReference type="ARBA" id="ARBA00023268"/>
    </source>
</evidence>
<evidence type="ECO:0000256" key="14">
    <source>
        <dbReference type="ARBA" id="ARBA00023113"/>
    </source>
</evidence>
<keyword evidence="9" id="KW-0067">ATP-binding</keyword>
<dbReference type="PANTHER" id="PTHR42648">
    <property type="entry name" value="TRANSPOSASE, PUTATIVE-RELATED"/>
    <property type="match status" value="1"/>
</dbReference>
<feature type="region of interest" description="Disordered" evidence="19">
    <location>
        <begin position="1"/>
        <end position="21"/>
    </location>
</feature>
<keyword evidence="10" id="KW-0460">Magnesium</keyword>
<dbReference type="Pfam" id="PF07727">
    <property type="entry name" value="RVT_2"/>
    <property type="match status" value="1"/>
</dbReference>
<evidence type="ECO:0000256" key="6">
    <source>
        <dbReference type="ARBA" id="ARBA00022741"/>
    </source>
</evidence>
<accession>A0ABQ5GEB9</accession>
<dbReference type="Pfam" id="PF14223">
    <property type="entry name" value="Retrotran_gag_2"/>
    <property type="match status" value="1"/>
</dbReference>
<keyword evidence="17" id="KW-0863">Zinc-finger</keyword>
<comment type="function">
    <text evidence="1">The aspartyl protease (PR) mediates the proteolytic cleavages of the Gag and Gag-Pol polyproteins after assembly of the VLP.</text>
</comment>
<dbReference type="Pfam" id="PF00098">
    <property type="entry name" value="zf-CCHC"/>
    <property type="match status" value="1"/>
</dbReference>
<protein>
    <submittedName>
        <fullName evidence="21">Ribonuclease H-like domain-containing protein</fullName>
    </submittedName>
</protein>
<keyword evidence="17" id="KW-0862">Zinc</keyword>
<feature type="coiled-coil region" evidence="18">
    <location>
        <begin position="1959"/>
        <end position="2059"/>
    </location>
</feature>
<feature type="compositionally biased region" description="Polar residues" evidence="19">
    <location>
        <begin position="1"/>
        <end position="18"/>
    </location>
</feature>
<evidence type="ECO:0000256" key="11">
    <source>
        <dbReference type="ARBA" id="ARBA00022908"/>
    </source>
</evidence>
<dbReference type="InterPro" id="IPR036397">
    <property type="entry name" value="RNaseH_sf"/>
</dbReference>
<keyword evidence="11" id="KW-0229">DNA integration</keyword>
<evidence type="ECO:0000256" key="15">
    <source>
        <dbReference type="ARBA" id="ARBA00023172"/>
    </source>
</evidence>
<feature type="compositionally biased region" description="Acidic residues" evidence="19">
    <location>
        <begin position="266"/>
        <end position="277"/>
    </location>
</feature>
<keyword evidence="16" id="KW-0511">Multifunctional enzyme</keyword>
<dbReference type="SUPFAM" id="SSF57756">
    <property type="entry name" value="Retrovirus zinc finger-like domains"/>
    <property type="match status" value="2"/>
</dbReference>
<feature type="region of interest" description="Disordered" evidence="19">
    <location>
        <begin position="791"/>
        <end position="819"/>
    </location>
</feature>
<evidence type="ECO:0000256" key="4">
    <source>
        <dbReference type="ARBA" id="ARBA00022722"/>
    </source>
</evidence>
<dbReference type="EMBL" id="BQNB010018387">
    <property type="protein sequence ID" value="GJT73825.1"/>
    <property type="molecule type" value="Genomic_DNA"/>
</dbReference>
<keyword evidence="13" id="KW-0239">DNA-directed DNA polymerase</keyword>
<evidence type="ECO:0000313" key="22">
    <source>
        <dbReference type="Proteomes" id="UP001151760"/>
    </source>
</evidence>
<dbReference type="PROSITE" id="PS50158">
    <property type="entry name" value="ZF_CCHC"/>
    <property type="match status" value="2"/>
</dbReference>
<evidence type="ECO:0000256" key="3">
    <source>
        <dbReference type="ARBA" id="ARBA00022670"/>
    </source>
</evidence>
<dbReference type="Pfam" id="PF22936">
    <property type="entry name" value="Pol_BBD"/>
    <property type="match status" value="1"/>
</dbReference>
<dbReference type="SMART" id="SM00343">
    <property type="entry name" value="ZnF_C2HC"/>
    <property type="match status" value="3"/>
</dbReference>
<keyword evidence="12" id="KW-0695">RNA-directed DNA polymerase</keyword>
<keyword evidence="2" id="KW-1188">Viral release from host cell</keyword>
<keyword evidence="3" id="KW-0645">Protease</keyword>
<keyword evidence="18" id="KW-0175">Coiled coil</keyword>
<dbReference type="InterPro" id="IPR054722">
    <property type="entry name" value="PolX-like_BBD"/>
</dbReference>
<evidence type="ECO:0000256" key="2">
    <source>
        <dbReference type="ARBA" id="ARBA00022612"/>
    </source>
</evidence>
<evidence type="ECO:0000256" key="1">
    <source>
        <dbReference type="ARBA" id="ARBA00002180"/>
    </source>
</evidence>
<dbReference type="Pfam" id="PF13976">
    <property type="entry name" value="gag_pre-integrs"/>
    <property type="match status" value="1"/>
</dbReference>
<dbReference type="InterPro" id="IPR025724">
    <property type="entry name" value="GAG-pre-integrase_dom"/>
</dbReference>
<name>A0ABQ5GEB9_9ASTR</name>
<feature type="region of interest" description="Disordered" evidence="19">
    <location>
        <begin position="869"/>
        <end position="905"/>
    </location>
</feature>
<feature type="compositionally biased region" description="Basic and acidic residues" evidence="19">
    <location>
        <begin position="925"/>
        <end position="936"/>
    </location>
</feature>
<sequence length="2147" mass="243767">MNQDFYNSNPSGFDQFQPPQFPVNYPPQETSKEILQAREDLMEAIQAFLKEYDHIPPNEKCVALLLAEERFLKIKQAMEKEQNQPEVIQELLFKLMNDLQILKGIQQEKKETAAQSFIPYWNFSMIDDEEARENFMKDICTFLRKFSRIPFGVTPKVILIAWERFGKIKDALTDEQYQQEDIQELMSKLLEYVKPKAITPNLPIEEPDNSLSMGDEHLDTIPSVENLVLIPSEFKGISEDMCDVPVCEDPSTFDTLNDKSKILSDSNDDGTSSDDDDFEDIEYVSLEEVNDVDQEEKEFDLEDILQIQDVILREKLLNISRLITNIKSLNDNPSPDRVLKSPSSVPISVTDSNSFFEKSDTSFSFSDNSLLEFETFSDHTEETRSGSTTTHANNSLPEYDLFLIEGEPDQGGFISIVIFDNSNDSLLELPEFESFHFDLYLSFPRPPPEPPDVEISLIIETDAPVINNFDELNEDECFDPGGDEINVEVDNSFTFVPYFPPPKMRTPFLTPTYPLRAGGLSSGWNFHVRILQKILRKWSKPDKHGHGKGKKIQEPGECYQRTTLLIALPEDHLAKFHKMTDAKEMWDAIKSRFGGNDESKKMQKYILKQQFEGFSVSNSEGLHKGYDRFQSLLSQLEIHGARSYTLGANQKFLRSLPSAWSQVSLIMRTKPGVDSLSFDDLYNNLRVFENDVKGSTASPSSTQNVAFVSENTISTNDVSTAYGVSNPSGHNSQSKGLETGGWPCFSMRMKKFYKKTGRKLQFDAKEPVGFDKTKVECYNCHKTWHFARECRTKGNQDSKRRDAWNSRNKDGRRSGKHEDSKALVGLLMEERYDGILSYENEVLQSVFMNKESELVNQPLYDRFVLQQEGGMHSQPSESETQTSDFDTCESDSSEPTVNEPKVVSQPKVWSDAPIIEEYASDSEDEHVSLPTEEHETPSFANQQVKTPRETVKNQFINSKNPKVDKKGLGYGFVTKACFVCGSLSHLIRDCDFHEKRMAKQAELNNRLRKKSSQREIRPIWNNVQRVNHQNQFVSTAILTRTGKIPVSAARASVLLEEEEKLLLSPQQVVIGDQKDITGTKSPNTMVDQDLEIDYPHRALQNKGIVDSGCSRHMTGNKAYLAEYQDFNGGPVAFGGSKGYITGKGKIKTRKLDFEDVCFVKELQHFNLFSVSQICDKKNKVLFTDSECLVLSPEFKLPDANQVLLRIPRQNNMYSFNLENIVPSGGLACLIAKATIDESNKWHRRLGHVNFKNLNKLMKGNLVREFKNRDFIELCGSKGINEELQTMPGTHKNKNGVAERKNKDPYWAYRTMLEDSFLTHTFLAEAVSTACYVLNRDYFILPIWSSYTSTVKSLKAKNAGEDPNKHPDLRTDEKPVDKEDQVFLDVLEKLKRQEHDVNDAGKALRKEFAQDTEDLLLQAGATKASSTNIVNTASTPVSTASPYGGLSFIDLTNTDQDDSEIHALKEIYNNPTDGIFTNASYDDEGTVADFRNLETIVNVDTMPEELLQFKIQKVWILIDLPYGKKAIGTKWVYRNKKDERGVVVRNKARFVAQGHRQEEGIYYDEVFTPVARIEAIRIFLKDSGNGDDLHEDYEAVLRKHTRRYKVDSLGRLENYDGILNRKVKDGTFIHMLVERKYPLSKELLQRMLDFGLEVEVESTAALDLIRVLNSPCFMVKSWLVQDQTVLGKDYSNLLIADSLLKTIWFINAPCYGNEALASPKANELTIPEQTATGKGISNPFMAVCVNQFILATTLNKVLRSIFKGIHKVISQEDANLKLLSLPSAWNNIALIIRNKSDLDTLSMDDLYNNMKVTNETVNTAHSVFAASSKDQASTASYADDIDADDLEEMDLKWQVAMLTMRVKRTKVECYNCHRRGHFARECRAPRNQGNRNRDDPRRNAPVDTSTTNALVVQDGIGGYDWSFQAEEGITNFALMAYTSQGSSSSSSSDSEVHTCSKDCLKSYEALQKQYDQQREALNKSNLEIIGYQMGLESLEARIVVHEKNEAVYEENIAFLKYDVQVKDISIKDLKNQLEEALKEKDDLKLKLEKFEESSKNLTKLINSQISAKDKTGLGYDSQMNESELNNIHMNESEVVHSVFNSRESDVDDSPVNDRFKIGKGIHAVPPPYTRNYMPSRPDLSFVGLDDSV</sequence>
<feature type="region of interest" description="Disordered" evidence="19">
    <location>
        <begin position="257"/>
        <end position="277"/>
    </location>
</feature>
<dbReference type="Proteomes" id="UP001151760">
    <property type="component" value="Unassembled WGS sequence"/>
</dbReference>
<dbReference type="InterPro" id="IPR039537">
    <property type="entry name" value="Retrotran_Ty1/copia-like"/>
</dbReference>
<evidence type="ECO:0000256" key="7">
    <source>
        <dbReference type="ARBA" id="ARBA00022759"/>
    </source>
</evidence>
<keyword evidence="8" id="KW-0378">Hydrolase</keyword>
<reference evidence="21" key="1">
    <citation type="journal article" date="2022" name="Int. J. Mol. Sci.">
        <title>Draft Genome of Tanacetum Coccineum: Genomic Comparison of Closely Related Tanacetum-Family Plants.</title>
        <authorList>
            <person name="Yamashiro T."/>
            <person name="Shiraishi A."/>
            <person name="Nakayama K."/>
            <person name="Satake H."/>
        </authorList>
    </citation>
    <scope>NUCLEOTIDE SEQUENCE</scope>
</reference>
<dbReference type="InterPro" id="IPR013103">
    <property type="entry name" value="RVT_2"/>
</dbReference>
<keyword evidence="4" id="KW-0540">Nuclease</keyword>
<reference evidence="21" key="2">
    <citation type="submission" date="2022-01" db="EMBL/GenBank/DDBJ databases">
        <authorList>
            <person name="Yamashiro T."/>
            <person name="Shiraishi A."/>
            <person name="Satake H."/>
            <person name="Nakayama K."/>
        </authorList>
    </citation>
    <scope>NUCLEOTIDE SEQUENCE</scope>
</reference>
<evidence type="ECO:0000256" key="18">
    <source>
        <dbReference type="SAM" id="Coils"/>
    </source>
</evidence>
<feature type="region of interest" description="Disordered" evidence="19">
    <location>
        <begin position="1882"/>
        <end position="1903"/>
    </location>
</feature>
<feature type="compositionally biased region" description="Basic and acidic residues" evidence="19">
    <location>
        <begin position="1890"/>
        <end position="1899"/>
    </location>
</feature>
<evidence type="ECO:0000259" key="20">
    <source>
        <dbReference type="PROSITE" id="PS50158"/>
    </source>
</evidence>